<organism evidence="4 5">
    <name type="scientific">Stephania japonica</name>
    <dbReference type="NCBI Taxonomy" id="461633"/>
    <lineage>
        <taxon>Eukaryota</taxon>
        <taxon>Viridiplantae</taxon>
        <taxon>Streptophyta</taxon>
        <taxon>Embryophyta</taxon>
        <taxon>Tracheophyta</taxon>
        <taxon>Spermatophyta</taxon>
        <taxon>Magnoliopsida</taxon>
        <taxon>Ranunculales</taxon>
        <taxon>Menispermaceae</taxon>
        <taxon>Menispermoideae</taxon>
        <taxon>Cissampelideae</taxon>
        <taxon>Stephania</taxon>
    </lineage>
</organism>
<feature type="domain" description="At1g61900-like C-terminal" evidence="3">
    <location>
        <begin position="317"/>
        <end position="390"/>
    </location>
</feature>
<evidence type="ECO:0000313" key="4">
    <source>
        <dbReference type="EMBL" id="KAK9084842.1"/>
    </source>
</evidence>
<proteinExistence type="predicted"/>
<feature type="domain" description="SPARK" evidence="2">
    <location>
        <begin position="115"/>
        <end position="260"/>
    </location>
</feature>
<reference evidence="4 5" key="1">
    <citation type="submission" date="2024-01" db="EMBL/GenBank/DDBJ databases">
        <title>Genome assemblies of Stephania.</title>
        <authorList>
            <person name="Yang L."/>
        </authorList>
    </citation>
    <scope>NUCLEOTIDE SEQUENCE [LARGE SCALE GENOMIC DNA]</scope>
    <source>
        <strain evidence="4">QJT</strain>
        <tissue evidence="4">Leaf</tissue>
    </source>
</reference>
<evidence type="ECO:0008006" key="6">
    <source>
        <dbReference type="Google" id="ProtNLM"/>
    </source>
</evidence>
<sequence length="485" mass="52440">MSVPQLPFLDGLLIFSFSHFYFFWVQALGVFRMREGLALKFKYKLPMLFLLMLCLHESNCNPSEYQQEQGSALTESSIEPVLPATSPSVEPQPFLPSLAPSPLTPFTNKSVPRLSGLCKLNFSAAESMISMTTIDCLASFAPYLANVMCCPQLQATIEVLLGQTSKETGFLALDGTLAKHCLSDVEQILASRGASDNLQHLCSIHPSKLTEASCPIRDVKEFESSVDSSKLLMACEKIDLVNECCTQRCQNAISEAAKKIALSGYGVSSMDGVRNINEQGLRIDDCESIVHRWLARKLELSTSKKVLRGISNCKLNKDCPLTFPNIHNVSTNCGSGANNVTACCISVDKYVSHLQKQSFTTNLQALNCAASLGVKLQKANITKNLYNVCHVSLKDFSLQESGCLLPSLPSDATFDLSSGISFVCDLNDNIAAPWPSVNQLPGSSCNKTTKLPALPAAASGHSGPHGKWSAFALLFAGLLAPATLI</sequence>
<keyword evidence="5" id="KW-1185">Reference proteome</keyword>
<dbReference type="Pfam" id="PF19160">
    <property type="entry name" value="SPARK"/>
    <property type="match status" value="1"/>
</dbReference>
<keyword evidence="1" id="KW-0812">Transmembrane</keyword>
<dbReference type="PANTHER" id="PTHR33831:SF5">
    <property type="entry name" value="OS07G0102300 PROTEIN"/>
    <property type="match status" value="1"/>
</dbReference>
<evidence type="ECO:0000256" key="1">
    <source>
        <dbReference type="SAM" id="Phobius"/>
    </source>
</evidence>
<dbReference type="Pfam" id="PF26584">
    <property type="entry name" value="At1g61900"/>
    <property type="match status" value="1"/>
</dbReference>
<evidence type="ECO:0000313" key="5">
    <source>
        <dbReference type="Proteomes" id="UP001417504"/>
    </source>
</evidence>
<evidence type="ECO:0000259" key="2">
    <source>
        <dbReference type="Pfam" id="PF19160"/>
    </source>
</evidence>
<comment type="caution">
    <text evidence="4">The sequence shown here is derived from an EMBL/GenBank/DDBJ whole genome shotgun (WGS) entry which is preliminary data.</text>
</comment>
<dbReference type="InterPro" id="IPR043891">
    <property type="entry name" value="SPARK"/>
</dbReference>
<dbReference type="Proteomes" id="UP001417504">
    <property type="component" value="Unassembled WGS sequence"/>
</dbReference>
<feature type="transmembrane region" description="Helical" evidence="1">
    <location>
        <begin position="12"/>
        <end position="31"/>
    </location>
</feature>
<evidence type="ECO:0000259" key="3">
    <source>
        <dbReference type="Pfam" id="PF26584"/>
    </source>
</evidence>
<dbReference type="InterPro" id="IPR040336">
    <property type="entry name" value="At1g61900-like"/>
</dbReference>
<dbReference type="InterPro" id="IPR059003">
    <property type="entry name" value="At1g61900_C"/>
</dbReference>
<keyword evidence="1" id="KW-0472">Membrane</keyword>
<dbReference type="EMBL" id="JBBNAE010000011">
    <property type="protein sequence ID" value="KAK9084842.1"/>
    <property type="molecule type" value="Genomic_DNA"/>
</dbReference>
<protein>
    <recommendedName>
        <fullName evidence="6">SPARK domain-containing protein</fullName>
    </recommendedName>
</protein>
<dbReference type="AlphaFoldDB" id="A0AAP0E5T8"/>
<accession>A0AAP0E5T8</accession>
<name>A0AAP0E5T8_9MAGN</name>
<gene>
    <name evidence="4" type="ORF">Sjap_025253</name>
</gene>
<dbReference type="PANTHER" id="PTHR33831">
    <property type="entry name" value="GPI-ANCHORED PROTEIN"/>
    <property type="match status" value="1"/>
</dbReference>
<keyword evidence="1" id="KW-1133">Transmembrane helix</keyword>
<dbReference type="GO" id="GO:0005886">
    <property type="term" value="C:plasma membrane"/>
    <property type="evidence" value="ECO:0007669"/>
    <property type="project" value="TreeGrafter"/>
</dbReference>